<accession>A0A7H0SR87</accession>
<evidence type="ECO:0000313" key="3">
    <source>
        <dbReference type="Proteomes" id="UP000516320"/>
    </source>
</evidence>
<protein>
    <submittedName>
        <fullName evidence="2">Uncharacterized protein</fullName>
    </submittedName>
</protein>
<organism evidence="2 3">
    <name type="scientific">Corynebacterium poyangense</name>
    <dbReference type="NCBI Taxonomy" id="2684405"/>
    <lineage>
        <taxon>Bacteria</taxon>
        <taxon>Bacillati</taxon>
        <taxon>Actinomycetota</taxon>
        <taxon>Actinomycetes</taxon>
        <taxon>Mycobacteriales</taxon>
        <taxon>Corynebacteriaceae</taxon>
        <taxon>Corynebacterium</taxon>
    </lineage>
</organism>
<dbReference type="EMBL" id="CP046884">
    <property type="protein sequence ID" value="QNQ91062.1"/>
    <property type="molecule type" value="Genomic_DNA"/>
</dbReference>
<dbReference type="KEGG" id="cpoy:GP475_10800"/>
<reference evidence="2 3" key="1">
    <citation type="submission" date="2019-12" db="EMBL/GenBank/DDBJ databases">
        <title>Corynebacterium sp. nov., isolated from feces of the Anser Albifrons in China.</title>
        <authorList>
            <person name="Liu Q."/>
        </authorList>
    </citation>
    <scope>NUCLEOTIDE SEQUENCE [LARGE SCALE GENOMIC DNA]</scope>
    <source>
        <strain evidence="2 3">4H37-19</strain>
    </source>
</reference>
<feature type="chain" id="PRO_5028984239" evidence="1">
    <location>
        <begin position="43"/>
        <end position="88"/>
    </location>
</feature>
<dbReference type="AlphaFoldDB" id="A0A7H0SR87"/>
<keyword evidence="3" id="KW-1185">Reference proteome</keyword>
<evidence type="ECO:0000313" key="2">
    <source>
        <dbReference type="EMBL" id="QNQ91062.1"/>
    </source>
</evidence>
<keyword evidence="1" id="KW-0732">Signal</keyword>
<dbReference type="Proteomes" id="UP000516320">
    <property type="component" value="Chromosome"/>
</dbReference>
<dbReference type="RefSeq" id="WP_187974374.1">
    <property type="nucleotide sequence ID" value="NZ_CP046884.1"/>
</dbReference>
<proteinExistence type="predicted"/>
<gene>
    <name evidence="2" type="ORF">GP475_10800</name>
</gene>
<evidence type="ECO:0000256" key="1">
    <source>
        <dbReference type="SAM" id="SignalP"/>
    </source>
</evidence>
<name>A0A7H0SR87_9CORY</name>
<feature type="signal peptide" evidence="1">
    <location>
        <begin position="1"/>
        <end position="42"/>
    </location>
</feature>
<sequence>MVDSHGPPDGKGRRGGRTSKVKLCTALAVGFAAMAGTGVAMAQGGLSANLALSDTVFTVTIGDVYAQDFSLFVDSEQMTENGPVEPVS</sequence>